<sequence>MVRKNFLWMLAVSMVMGLTVLSCSDDEPGNQGDDGEGTGSDSPKYGVNFTLIDSDQQKYKTSTLVTEDLVGNGEYFTVSGFESIGDKVYTALCPLGFSDYGIESGAAEGYEDLIAEDEETGEKSISATVHPNQVWIGIYDGINNFDKKPTIITDNRISYATSRYRSQFYPTICAADDGYLYVFSNSVAKSQSNEKNKTTLDAGVLRVNTTTNEFDKSYYFNIEDAANATFGKKLSFFQVWHITGTKFLLRMYATEGKYDSTSDAKMMAIFDSQSGTLTKVTDFPVAEELADMGRFVYVENGKAYIPVVFQKSASGSSTVQQPAIYIIDAAAAKATKGATVQADGGITAICKMNNGTLEKYVIAAASSEASYLVPATEAEINDPDAVLTIKVEGGSTETDAATHWLFPNQKYAYGLGYRQGDAGVSYSFELKSDGTLGKRSAEFTMPRFTAFGTRDQYLILGAAAETSL</sequence>
<evidence type="ECO:0000313" key="2">
    <source>
        <dbReference type="EMBL" id="MDY7258710.1"/>
    </source>
</evidence>
<evidence type="ECO:0000256" key="1">
    <source>
        <dbReference type="SAM" id="SignalP"/>
    </source>
</evidence>
<dbReference type="InterPro" id="IPR025401">
    <property type="entry name" value="DUF4374"/>
</dbReference>
<evidence type="ECO:0000313" key="3">
    <source>
        <dbReference type="Proteomes" id="UP001292913"/>
    </source>
</evidence>
<organism evidence="2 3">
    <name type="scientific">Bacteroides vicugnae</name>
    <dbReference type="NCBI Taxonomy" id="3037989"/>
    <lineage>
        <taxon>Bacteria</taxon>
        <taxon>Pseudomonadati</taxon>
        <taxon>Bacteroidota</taxon>
        <taxon>Bacteroidia</taxon>
        <taxon>Bacteroidales</taxon>
        <taxon>Bacteroidaceae</taxon>
        <taxon>Bacteroides</taxon>
    </lineage>
</organism>
<gene>
    <name evidence="2" type="ORF">QHG74_13410</name>
</gene>
<reference evidence="2 3" key="1">
    <citation type="submission" date="2023-04" db="EMBL/GenBank/DDBJ databases">
        <title>Bacteroides pacosi sp. nov., isolated from the fecal material of an alpaca.</title>
        <authorList>
            <person name="Miller S."/>
            <person name="Hendry M."/>
            <person name="King J."/>
            <person name="Sankaranarayanan K."/>
            <person name="Lawson P.A."/>
        </authorList>
    </citation>
    <scope>NUCLEOTIDE SEQUENCE [LARGE SCALE GENOMIC DNA]</scope>
    <source>
        <strain evidence="2 3">A2-P53</strain>
    </source>
</reference>
<dbReference type="Proteomes" id="UP001292913">
    <property type="component" value="Unassembled WGS sequence"/>
</dbReference>
<proteinExistence type="predicted"/>
<dbReference type="Pfam" id="PF14298">
    <property type="entry name" value="DUF4374"/>
    <property type="match status" value="2"/>
</dbReference>
<comment type="caution">
    <text evidence="2">The sequence shown here is derived from an EMBL/GenBank/DDBJ whole genome shotgun (WGS) entry which is preliminary data.</text>
</comment>
<name>A0ABU5HV11_9BACE</name>
<dbReference type="EMBL" id="JARZAK010000007">
    <property type="protein sequence ID" value="MDY7258710.1"/>
    <property type="molecule type" value="Genomic_DNA"/>
</dbReference>
<dbReference type="PROSITE" id="PS51257">
    <property type="entry name" value="PROKAR_LIPOPROTEIN"/>
    <property type="match status" value="1"/>
</dbReference>
<keyword evidence="3" id="KW-1185">Reference proteome</keyword>
<keyword evidence="1" id="KW-0732">Signal</keyword>
<feature type="chain" id="PRO_5045451368" evidence="1">
    <location>
        <begin position="25"/>
        <end position="468"/>
    </location>
</feature>
<accession>A0ABU5HV11</accession>
<protein>
    <submittedName>
        <fullName evidence="2">DUF4374 domain-containing protein</fullName>
    </submittedName>
</protein>
<feature type="signal peptide" evidence="1">
    <location>
        <begin position="1"/>
        <end position="24"/>
    </location>
</feature>
<dbReference type="RefSeq" id="WP_258981700.1">
    <property type="nucleotide sequence ID" value="NZ_JARZAK010000007.1"/>
</dbReference>